<reference evidence="1 4" key="1">
    <citation type="submission" date="2016-11" db="EMBL/GenBank/DDBJ databases">
        <authorList>
            <person name="Jaros S."/>
            <person name="Januszkiewicz K."/>
            <person name="Wedrychowicz H."/>
        </authorList>
    </citation>
    <scope>NUCLEOTIDE SEQUENCE [LARGE SCALE GENOMIC DNA]</scope>
    <source>
        <strain evidence="1">NVI 5450</strain>
    </source>
</reference>
<evidence type="ECO:0000313" key="4">
    <source>
        <dbReference type="Proteomes" id="UP000183794"/>
    </source>
</evidence>
<dbReference type="EMBL" id="FPLJ01000145">
    <property type="protein sequence ID" value="SGZ03923.1"/>
    <property type="molecule type" value="Genomic_DNA"/>
</dbReference>
<sequence length="110" mass="12224">MEFQQLIKDGLALVSRVKQEISFIRGCNYTQASLDILHTASFNLASAEDLLNYADELALKQSDAAGEKVLIASDAIKNVQSMLSRKFDVELDCESQPWFDDVSRHIGICA</sequence>
<reference evidence="2 3" key="2">
    <citation type="submission" date="2016-11" db="EMBL/GenBank/DDBJ databases">
        <authorList>
            <person name="Klemetsen T."/>
        </authorList>
    </citation>
    <scope>NUCLEOTIDE SEQUENCE [LARGE SCALE GENOMIC DNA]</scope>
    <source>
        <strain evidence="2">MT 2528</strain>
    </source>
</reference>
<protein>
    <submittedName>
        <fullName evidence="1">Uncharacterized protein</fullName>
    </submittedName>
</protein>
<dbReference type="OrthoDB" id="6400796at2"/>
<gene>
    <name evidence="2" type="ORF">MT2528_4706</name>
    <name evidence="1" type="ORF">NVI5450_0687</name>
</gene>
<proteinExistence type="predicted"/>
<evidence type="ECO:0000313" key="3">
    <source>
        <dbReference type="Proteomes" id="UP000182660"/>
    </source>
</evidence>
<organism evidence="1 4">
    <name type="scientific">Moritella viscosa</name>
    <dbReference type="NCBI Taxonomy" id="80854"/>
    <lineage>
        <taxon>Bacteria</taxon>
        <taxon>Pseudomonadati</taxon>
        <taxon>Pseudomonadota</taxon>
        <taxon>Gammaproteobacteria</taxon>
        <taxon>Alteromonadales</taxon>
        <taxon>Moritellaceae</taxon>
        <taxon>Moritella</taxon>
    </lineage>
</organism>
<dbReference type="HOGENOM" id="CLU_2168113_0_0_6"/>
<name>A0A090IAS6_9GAMM</name>
<evidence type="ECO:0000313" key="1">
    <source>
        <dbReference type="EMBL" id="SGY86970.1"/>
    </source>
</evidence>
<accession>A0A090IAS6</accession>
<keyword evidence="3" id="KW-1185">Reference proteome</keyword>
<dbReference type="GeneID" id="61298150"/>
<dbReference type="KEGG" id="mvs:MVIS_1127"/>
<dbReference type="Proteomes" id="UP000183794">
    <property type="component" value="Unassembled WGS sequence"/>
</dbReference>
<dbReference type="EMBL" id="FPLD01000025">
    <property type="protein sequence ID" value="SGY86970.1"/>
    <property type="molecule type" value="Genomic_DNA"/>
</dbReference>
<dbReference type="RefSeq" id="WP_045109496.1">
    <property type="nucleotide sequence ID" value="NZ_CAWQZC010000047.1"/>
</dbReference>
<dbReference type="Proteomes" id="UP000182660">
    <property type="component" value="Unassembled WGS sequence"/>
</dbReference>
<dbReference type="AlphaFoldDB" id="A0A090IAS6"/>
<evidence type="ECO:0000313" key="2">
    <source>
        <dbReference type="EMBL" id="SGZ03923.1"/>
    </source>
</evidence>
<dbReference type="PATRIC" id="fig|80854.5.peg.1192"/>